<comment type="function">
    <text evidence="7">Catalyzes the formation of 4-diphosphocytidyl-2-C-methyl-D-erythritol from CTP and 2-C-methyl-D-erythritol 4-phosphate (MEP).</text>
</comment>
<proteinExistence type="inferred from homology"/>
<dbReference type="Gene3D" id="3.90.550.10">
    <property type="entry name" value="Spore Coat Polysaccharide Biosynthesis Protein SpsA, Chain A"/>
    <property type="match status" value="1"/>
</dbReference>
<evidence type="ECO:0000256" key="3">
    <source>
        <dbReference type="ARBA" id="ARBA00009789"/>
    </source>
</evidence>
<dbReference type="FunFam" id="3.90.550.10:FF:000003">
    <property type="entry name" value="2-C-methyl-D-erythritol 4-phosphate cytidylyltransferase"/>
    <property type="match status" value="1"/>
</dbReference>
<evidence type="ECO:0000256" key="2">
    <source>
        <dbReference type="ARBA" id="ARBA00004787"/>
    </source>
</evidence>
<dbReference type="Proteomes" id="UP000450917">
    <property type="component" value="Unassembled WGS sequence"/>
</dbReference>
<comment type="pathway">
    <text evidence="2 7">Isoprenoid biosynthesis; isopentenyl diphosphate biosynthesis via DXP pathway; isopentenyl diphosphate from 1-deoxy-D-xylulose 5-phosphate: step 2/6.</text>
</comment>
<dbReference type="PROSITE" id="PS01295">
    <property type="entry name" value="ISPD"/>
    <property type="match status" value="1"/>
</dbReference>
<gene>
    <name evidence="7 8" type="primary">ispD</name>
    <name evidence="8" type="ORF">GNP93_23210</name>
</gene>
<comment type="catalytic activity">
    <reaction evidence="1 7">
        <text>2-C-methyl-D-erythritol 4-phosphate + CTP + H(+) = 4-CDP-2-C-methyl-D-erythritol + diphosphate</text>
        <dbReference type="Rhea" id="RHEA:13429"/>
        <dbReference type="ChEBI" id="CHEBI:15378"/>
        <dbReference type="ChEBI" id="CHEBI:33019"/>
        <dbReference type="ChEBI" id="CHEBI:37563"/>
        <dbReference type="ChEBI" id="CHEBI:57823"/>
        <dbReference type="ChEBI" id="CHEBI:58262"/>
        <dbReference type="EC" id="2.7.7.60"/>
    </reaction>
</comment>
<keyword evidence="9" id="KW-1185">Reference proteome</keyword>
<dbReference type="PANTHER" id="PTHR32125:SF4">
    <property type="entry name" value="2-C-METHYL-D-ERYTHRITOL 4-PHOSPHATE CYTIDYLYLTRANSFERASE, CHLOROPLASTIC"/>
    <property type="match status" value="1"/>
</dbReference>
<keyword evidence="4 7" id="KW-0808">Transferase</keyword>
<organism evidence="8 9">
    <name type="scientific">Paenibacillus validus</name>
    <dbReference type="NCBI Taxonomy" id="44253"/>
    <lineage>
        <taxon>Bacteria</taxon>
        <taxon>Bacillati</taxon>
        <taxon>Bacillota</taxon>
        <taxon>Bacilli</taxon>
        <taxon>Bacillales</taxon>
        <taxon>Paenibacillaceae</taxon>
        <taxon>Paenibacillus</taxon>
    </lineage>
</organism>
<reference evidence="8 9" key="1">
    <citation type="submission" date="2019-11" db="EMBL/GenBank/DDBJ databases">
        <title>Draft genome sequences of five Paenibacillus species of dairy origin.</title>
        <authorList>
            <person name="Olajide A.M."/>
            <person name="Chen S."/>
            <person name="Lapointe G."/>
        </authorList>
    </citation>
    <scope>NUCLEOTIDE SEQUENCE [LARGE SCALE GENOMIC DNA]</scope>
    <source>
        <strain evidence="8 9">2CS3</strain>
    </source>
</reference>
<evidence type="ECO:0000256" key="7">
    <source>
        <dbReference type="HAMAP-Rule" id="MF_00108"/>
    </source>
</evidence>
<feature type="site" description="Transition state stabilizer" evidence="7">
    <location>
        <position position="24"/>
    </location>
</feature>
<dbReference type="SUPFAM" id="SSF53448">
    <property type="entry name" value="Nucleotide-diphospho-sugar transferases"/>
    <property type="match status" value="1"/>
</dbReference>
<dbReference type="HAMAP" id="MF_00108">
    <property type="entry name" value="IspD"/>
    <property type="match status" value="1"/>
</dbReference>
<comment type="caution">
    <text evidence="8">The sequence shown here is derived from an EMBL/GenBank/DDBJ whole genome shotgun (WGS) entry which is preliminary data.</text>
</comment>
<dbReference type="InterPro" id="IPR050088">
    <property type="entry name" value="IspD/TarI_cytidylyltransf_bact"/>
</dbReference>
<dbReference type="PANTHER" id="PTHR32125">
    <property type="entry name" value="2-C-METHYL-D-ERYTHRITOL 4-PHOSPHATE CYTIDYLYLTRANSFERASE, CHLOROPLASTIC"/>
    <property type="match status" value="1"/>
</dbReference>
<dbReference type="GO" id="GO:0050518">
    <property type="term" value="F:2-C-methyl-D-erythritol 4-phosphate cytidylyltransferase activity"/>
    <property type="evidence" value="ECO:0007669"/>
    <property type="project" value="UniProtKB-UniRule"/>
</dbReference>
<dbReference type="InterPro" id="IPR034683">
    <property type="entry name" value="IspD/TarI"/>
</dbReference>
<dbReference type="UniPathway" id="UPA00056">
    <property type="reaction ID" value="UER00093"/>
</dbReference>
<feature type="site" description="Positions MEP for the nucleophilic attack" evidence="7">
    <location>
        <position position="212"/>
    </location>
</feature>
<keyword evidence="5 7" id="KW-0548">Nucleotidyltransferase</keyword>
<feature type="site" description="Transition state stabilizer" evidence="7">
    <location>
        <position position="17"/>
    </location>
</feature>
<dbReference type="EC" id="2.7.7.60" evidence="7"/>
<dbReference type="AlphaFoldDB" id="A0A7X3CUI1"/>
<evidence type="ECO:0000313" key="8">
    <source>
        <dbReference type="EMBL" id="MUG73537.1"/>
    </source>
</evidence>
<dbReference type="InterPro" id="IPR001228">
    <property type="entry name" value="IspD"/>
</dbReference>
<evidence type="ECO:0000256" key="6">
    <source>
        <dbReference type="ARBA" id="ARBA00023229"/>
    </source>
</evidence>
<dbReference type="CDD" id="cd02516">
    <property type="entry name" value="CDP-ME_synthetase"/>
    <property type="match status" value="1"/>
</dbReference>
<feature type="site" description="Positions MEP for the nucleophilic attack" evidence="7">
    <location>
        <position position="156"/>
    </location>
</feature>
<sequence>MNTGVGVVIVAAGKGTRMGTRESKQYLQLDDKPILVHTLSAFNRMPFVDEIVLVTGAGDVDRCRSYVRAYGLSKVTTILAGGKERQDSVCQGLSALGDRVEWVLVHDGVRPFAAETHVRACLRQAELTEAAVLAVPVKDTIKIVNREGVIEATPDRSSLWAIQTPQAFRLALLLEAHAKAREEGFTGTDDAMLVERLGRQVSVVESDYYNIKITTPEDLPWAAWILRNVRGEGSQ</sequence>
<evidence type="ECO:0000256" key="5">
    <source>
        <dbReference type="ARBA" id="ARBA00022695"/>
    </source>
</evidence>
<dbReference type="EMBL" id="WNZX01000027">
    <property type="protein sequence ID" value="MUG73537.1"/>
    <property type="molecule type" value="Genomic_DNA"/>
</dbReference>
<dbReference type="GO" id="GO:0019288">
    <property type="term" value="P:isopentenyl diphosphate biosynthetic process, methylerythritol 4-phosphate pathway"/>
    <property type="evidence" value="ECO:0007669"/>
    <property type="project" value="UniProtKB-UniRule"/>
</dbReference>
<comment type="similarity">
    <text evidence="3 7">Belongs to the IspD/TarI cytidylyltransferase family. IspD subfamily.</text>
</comment>
<dbReference type="NCBIfam" id="TIGR00453">
    <property type="entry name" value="ispD"/>
    <property type="match status" value="1"/>
</dbReference>
<dbReference type="InterPro" id="IPR029044">
    <property type="entry name" value="Nucleotide-diphossugar_trans"/>
</dbReference>
<name>A0A7X3CUI1_9BACL</name>
<dbReference type="Pfam" id="PF01128">
    <property type="entry name" value="IspD"/>
    <property type="match status" value="1"/>
</dbReference>
<evidence type="ECO:0000256" key="4">
    <source>
        <dbReference type="ARBA" id="ARBA00022679"/>
    </source>
</evidence>
<evidence type="ECO:0000313" key="9">
    <source>
        <dbReference type="Proteomes" id="UP000450917"/>
    </source>
</evidence>
<evidence type="ECO:0000256" key="1">
    <source>
        <dbReference type="ARBA" id="ARBA00001282"/>
    </source>
</evidence>
<protein>
    <recommendedName>
        <fullName evidence="7">2-C-methyl-D-erythritol 4-phosphate cytidylyltransferase</fullName>
        <ecNumber evidence="7">2.7.7.60</ecNumber>
    </recommendedName>
    <alternativeName>
        <fullName evidence="7">4-diphosphocytidyl-2C-methyl-D-erythritol synthase</fullName>
    </alternativeName>
    <alternativeName>
        <fullName evidence="7">MEP cytidylyltransferase</fullName>
        <shortName evidence="7">MCT</shortName>
    </alternativeName>
</protein>
<dbReference type="RefSeq" id="WP_155615621.1">
    <property type="nucleotide sequence ID" value="NZ_WNZX01000027.1"/>
</dbReference>
<dbReference type="InterPro" id="IPR018294">
    <property type="entry name" value="ISPD_synthase_CS"/>
</dbReference>
<keyword evidence="6 7" id="KW-0414">Isoprene biosynthesis</keyword>
<accession>A0A7X3CUI1</accession>